<protein>
    <submittedName>
        <fullName evidence="2">Uncharacterized protein</fullName>
    </submittedName>
</protein>
<feature type="region of interest" description="Disordered" evidence="1">
    <location>
        <begin position="45"/>
        <end position="68"/>
    </location>
</feature>
<evidence type="ECO:0000313" key="2">
    <source>
        <dbReference type="EMBL" id="EGV98292.1"/>
    </source>
</evidence>
<dbReference type="AlphaFoldDB" id="G3HLS3"/>
<dbReference type="Proteomes" id="UP000001075">
    <property type="component" value="Unassembled WGS sequence"/>
</dbReference>
<evidence type="ECO:0000256" key="1">
    <source>
        <dbReference type="SAM" id="MobiDB-lite"/>
    </source>
</evidence>
<evidence type="ECO:0000313" key="3">
    <source>
        <dbReference type="Proteomes" id="UP000001075"/>
    </source>
</evidence>
<name>G3HLS3_CRIGR</name>
<dbReference type="InParanoid" id="G3HLS3"/>
<sequence length="68" mass="7327">MGRSKGSCITVKSPAPLKSSYTTSTVAICAHQQPKCLCNPVKYAPPPGKKNPKQRPQTRPILVKALHS</sequence>
<dbReference type="EMBL" id="JH000498">
    <property type="protein sequence ID" value="EGV98292.1"/>
    <property type="molecule type" value="Genomic_DNA"/>
</dbReference>
<accession>G3HLS3</accession>
<gene>
    <name evidence="2" type="ORF">I79_011667</name>
</gene>
<proteinExistence type="predicted"/>
<reference evidence="3" key="1">
    <citation type="journal article" date="2011" name="Nat. Biotechnol.">
        <title>The genomic sequence of the Chinese hamster ovary (CHO)-K1 cell line.</title>
        <authorList>
            <person name="Xu X."/>
            <person name="Nagarajan H."/>
            <person name="Lewis N.E."/>
            <person name="Pan S."/>
            <person name="Cai Z."/>
            <person name="Liu X."/>
            <person name="Chen W."/>
            <person name="Xie M."/>
            <person name="Wang W."/>
            <person name="Hammond S."/>
            <person name="Andersen M.R."/>
            <person name="Neff N."/>
            <person name="Passarelli B."/>
            <person name="Koh W."/>
            <person name="Fan H.C."/>
            <person name="Wang J."/>
            <person name="Gui Y."/>
            <person name="Lee K.H."/>
            <person name="Betenbaugh M.J."/>
            <person name="Quake S.R."/>
            <person name="Famili I."/>
            <person name="Palsson B.O."/>
            <person name="Wang J."/>
        </authorList>
    </citation>
    <scope>NUCLEOTIDE SEQUENCE [LARGE SCALE GENOMIC DNA]</scope>
    <source>
        <strain evidence="3">CHO K1 cell line</strain>
    </source>
</reference>
<organism evidence="2 3">
    <name type="scientific">Cricetulus griseus</name>
    <name type="common">Chinese hamster</name>
    <name type="synonym">Cricetulus barabensis griseus</name>
    <dbReference type="NCBI Taxonomy" id="10029"/>
    <lineage>
        <taxon>Eukaryota</taxon>
        <taxon>Metazoa</taxon>
        <taxon>Chordata</taxon>
        <taxon>Craniata</taxon>
        <taxon>Vertebrata</taxon>
        <taxon>Euteleostomi</taxon>
        <taxon>Mammalia</taxon>
        <taxon>Eutheria</taxon>
        <taxon>Euarchontoglires</taxon>
        <taxon>Glires</taxon>
        <taxon>Rodentia</taxon>
        <taxon>Myomorpha</taxon>
        <taxon>Muroidea</taxon>
        <taxon>Cricetidae</taxon>
        <taxon>Cricetinae</taxon>
        <taxon>Cricetulus</taxon>
    </lineage>
</organism>